<comment type="caution">
    <text evidence="1">The sequence shown here is derived from an EMBL/GenBank/DDBJ whole genome shotgun (WGS) entry which is preliminary data.</text>
</comment>
<dbReference type="EMBL" id="WSZM01000701">
    <property type="protein sequence ID" value="KAF4030294.1"/>
    <property type="molecule type" value="Genomic_DNA"/>
</dbReference>
<reference evidence="1" key="1">
    <citation type="submission" date="2020-04" db="EMBL/GenBank/DDBJ databases">
        <title>Hybrid Assembly of Korean Phytophthora infestans isolates.</title>
        <authorList>
            <person name="Prokchorchik M."/>
            <person name="Lee Y."/>
            <person name="Seo J."/>
            <person name="Cho J.-H."/>
            <person name="Park Y.-E."/>
            <person name="Jang D.-C."/>
            <person name="Im J.-S."/>
            <person name="Choi J.-G."/>
            <person name="Park H.-J."/>
            <person name="Lee G.-B."/>
            <person name="Lee Y.-G."/>
            <person name="Hong S.-Y."/>
            <person name="Cho K."/>
            <person name="Sohn K.H."/>
        </authorList>
    </citation>
    <scope>NUCLEOTIDE SEQUENCE</scope>
    <source>
        <strain evidence="1">KR_1_A1</strain>
        <strain evidence="2">KR_2_A2</strain>
    </source>
</reference>
<evidence type="ECO:0000313" key="1">
    <source>
        <dbReference type="EMBL" id="KAF4030294.1"/>
    </source>
</evidence>
<evidence type="ECO:0000313" key="2">
    <source>
        <dbReference type="EMBL" id="KAF4140431.1"/>
    </source>
</evidence>
<name>A0A833SGI6_PHYIN</name>
<evidence type="ECO:0000313" key="3">
    <source>
        <dbReference type="Proteomes" id="UP000602510"/>
    </source>
</evidence>
<protein>
    <submittedName>
        <fullName evidence="1">Uncharacterized protein</fullName>
    </submittedName>
</protein>
<dbReference type="EMBL" id="JAACNO010001467">
    <property type="protein sequence ID" value="KAF4140431.1"/>
    <property type="molecule type" value="Genomic_DNA"/>
</dbReference>
<dbReference type="AlphaFoldDB" id="A0A833SGI6"/>
<dbReference type="Proteomes" id="UP000602510">
    <property type="component" value="Unassembled WGS sequence"/>
</dbReference>
<sequence>MLFVFFFGTALMKHQPRLGCNPVPGDLSVVKPAVVDKIIKRVFHLAENRTPSSSMKTSATATGSIPSRWRHHLRKHAAVMCHTRRRK</sequence>
<dbReference type="Proteomes" id="UP000704712">
    <property type="component" value="Unassembled WGS sequence"/>
</dbReference>
<gene>
    <name evidence="1" type="ORF">GN244_ATG17984</name>
    <name evidence="2" type="ORF">GN958_ATG10428</name>
</gene>
<accession>A0A833SGI6</accession>
<keyword evidence="3" id="KW-1185">Reference proteome</keyword>
<proteinExistence type="predicted"/>
<organism evidence="1 3">
    <name type="scientific">Phytophthora infestans</name>
    <name type="common">Potato late blight agent</name>
    <name type="synonym">Botrytis infestans</name>
    <dbReference type="NCBI Taxonomy" id="4787"/>
    <lineage>
        <taxon>Eukaryota</taxon>
        <taxon>Sar</taxon>
        <taxon>Stramenopiles</taxon>
        <taxon>Oomycota</taxon>
        <taxon>Peronosporomycetes</taxon>
        <taxon>Peronosporales</taxon>
        <taxon>Peronosporaceae</taxon>
        <taxon>Phytophthora</taxon>
    </lineage>
</organism>